<organism evidence="2 3">
    <name type="scientific">Asterophora parasitica</name>
    <dbReference type="NCBI Taxonomy" id="117018"/>
    <lineage>
        <taxon>Eukaryota</taxon>
        <taxon>Fungi</taxon>
        <taxon>Dikarya</taxon>
        <taxon>Basidiomycota</taxon>
        <taxon>Agaricomycotina</taxon>
        <taxon>Agaricomycetes</taxon>
        <taxon>Agaricomycetidae</taxon>
        <taxon>Agaricales</taxon>
        <taxon>Tricholomatineae</taxon>
        <taxon>Lyophyllaceae</taxon>
        <taxon>Asterophora</taxon>
    </lineage>
</organism>
<proteinExistence type="predicted"/>
<comment type="caution">
    <text evidence="2">The sequence shown here is derived from an EMBL/GenBank/DDBJ whole genome shotgun (WGS) entry which is preliminary data.</text>
</comment>
<sequence>MTLSHLPVDFLIRLAPMRLPASLPHPSRAQKGNKSTFIPDGLQHSQFTVRRSDKATYILCSRSAVPVVADPSNRGSRGVSVHPLLADHIAHLLRLRVLQELELLADTLDSRTKHKLASPARIIRRLTRSEWDDLRTTGTIPYPNALAVMVVPPLQKDPITKLRPQPWMSAAPLPPDPTPSPSKNVTTTPMHNEKEEKKLSLCTLHPVAPVAWDSELGGGVVPEAHVPLYNGVALFPKKPQRAALHALLTRLLGIERASRHSRLSQTVEGGAGVGGRASHAFVLCGDKETVLRGDVAAVAIALWRVRMFEDEGDDVAALWEGAGGWERTARPRP</sequence>
<name>A0A9P7G611_9AGAR</name>
<reference evidence="2" key="2">
    <citation type="submission" date="2021-10" db="EMBL/GenBank/DDBJ databases">
        <title>Phylogenomics reveals ancestral predisposition of the termite-cultivated fungus Termitomyces towards a domesticated lifestyle.</title>
        <authorList>
            <person name="Auxier B."/>
            <person name="Grum-Grzhimaylo A."/>
            <person name="Cardenas M.E."/>
            <person name="Lodge J.D."/>
            <person name="Laessoe T."/>
            <person name="Pedersen O."/>
            <person name="Smith M.E."/>
            <person name="Kuyper T.W."/>
            <person name="Franco-Molano E.A."/>
            <person name="Baroni T.J."/>
            <person name="Aanen D.K."/>
        </authorList>
    </citation>
    <scope>NUCLEOTIDE SEQUENCE</scope>
    <source>
        <strain evidence="2">AP01</strain>
        <tissue evidence="2">Mycelium</tissue>
    </source>
</reference>
<dbReference type="OrthoDB" id="3363286at2759"/>
<keyword evidence="3" id="KW-1185">Reference proteome</keyword>
<accession>A0A9P7G611</accession>
<feature type="region of interest" description="Disordered" evidence="1">
    <location>
        <begin position="167"/>
        <end position="192"/>
    </location>
</feature>
<evidence type="ECO:0000256" key="1">
    <source>
        <dbReference type="SAM" id="MobiDB-lite"/>
    </source>
</evidence>
<dbReference type="EMBL" id="JABCKV010000096">
    <property type="protein sequence ID" value="KAG5643776.1"/>
    <property type="molecule type" value="Genomic_DNA"/>
</dbReference>
<dbReference type="Proteomes" id="UP000775547">
    <property type="component" value="Unassembled WGS sequence"/>
</dbReference>
<evidence type="ECO:0000313" key="3">
    <source>
        <dbReference type="Proteomes" id="UP000775547"/>
    </source>
</evidence>
<gene>
    <name evidence="2" type="ORF">DXG03_009655</name>
</gene>
<dbReference type="AlphaFoldDB" id="A0A9P7G611"/>
<reference evidence="2" key="1">
    <citation type="submission" date="2020-07" db="EMBL/GenBank/DDBJ databases">
        <authorList>
            <person name="Nieuwenhuis M."/>
            <person name="Van De Peppel L.J.J."/>
        </authorList>
    </citation>
    <scope>NUCLEOTIDE SEQUENCE</scope>
    <source>
        <strain evidence="2">AP01</strain>
        <tissue evidence="2">Mycelium</tissue>
    </source>
</reference>
<evidence type="ECO:0000313" key="2">
    <source>
        <dbReference type="EMBL" id="KAG5643776.1"/>
    </source>
</evidence>
<protein>
    <submittedName>
        <fullName evidence="2">Uncharacterized protein</fullName>
    </submittedName>
</protein>